<dbReference type="InterPro" id="IPR050129">
    <property type="entry name" value="Zn_alcohol_dh"/>
</dbReference>
<keyword evidence="4" id="KW-0560">Oxidoreductase</keyword>
<dbReference type="GO" id="GO:0016491">
    <property type="term" value="F:oxidoreductase activity"/>
    <property type="evidence" value="ECO:0007669"/>
    <property type="project" value="UniProtKB-KW"/>
</dbReference>
<keyword evidence="8" id="KW-1185">Reference proteome</keyword>
<comment type="similarity">
    <text evidence="5">Belongs to the zinc-containing alcohol dehydrogenase family.</text>
</comment>
<keyword evidence="2 5" id="KW-0479">Metal-binding</keyword>
<dbReference type="PANTHER" id="PTHR43401:SF2">
    <property type="entry name" value="L-THREONINE 3-DEHYDROGENASE"/>
    <property type="match status" value="1"/>
</dbReference>
<evidence type="ECO:0000256" key="3">
    <source>
        <dbReference type="ARBA" id="ARBA00022833"/>
    </source>
</evidence>
<evidence type="ECO:0000313" key="8">
    <source>
        <dbReference type="Proteomes" id="UP000190797"/>
    </source>
</evidence>
<dbReference type="CDD" id="cd08254">
    <property type="entry name" value="hydroxyacyl_CoA_DH"/>
    <property type="match status" value="1"/>
</dbReference>
<dbReference type="AlphaFoldDB" id="A0A1U9ZZS3"/>
<dbReference type="InterPro" id="IPR002328">
    <property type="entry name" value="ADH_Zn_CS"/>
</dbReference>
<feature type="domain" description="Enoyl reductase (ER)" evidence="6">
    <location>
        <begin position="26"/>
        <end position="365"/>
    </location>
</feature>
<dbReference type="Pfam" id="PF00107">
    <property type="entry name" value="ADH_zinc_N"/>
    <property type="match status" value="1"/>
</dbReference>
<proteinExistence type="inferred from homology"/>
<dbReference type="InterPro" id="IPR036291">
    <property type="entry name" value="NAD(P)-bd_dom_sf"/>
</dbReference>
<dbReference type="InterPro" id="IPR011032">
    <property type="entry name" value="GroES-like_sf"/>
</dbReference>
<protein>
    <recommendedName>
        <fullName evidence="6">Enoyl reductase (ER) domain-containing protein</fullName>
    </recommendedName>
</protein>
<evidence type="ECO:0000256" key="5">
    <source>
        <dbReference type="RuleBase" id="RU361277"/>
    </source>
</evidence>
<dbReference type="Gene3D" id="3.40.50.720">
    <property type="entry name" value="NAD(P)-binding Rossmann-like Domain"/>
    <property type="match status" value="1"/>
</dbReference>
<sequence length="367" mass="38004">MTHTIDAGTQDPAVLPETMTAARLETSTGSFGLHEVPVPRPGPGQVLIRVDAAGVCLTDVHVLDGSLRAFTPDGGPGHHVTLGHEIAGTIAAVGPGVPGIWRAGQRVMPMSRQRCGLCAACGSMSGPCASLRTLGMDVDGGWANYALSAHHALVRVPDELPPEAASIVPDAVTVPYRALIRIGALRAGESVALWGVGGLGAHGVQIARLAGAAPIVAFDPLPQARRRALDLGADLACDPADPEAPARADALTGGRGFDLAVDFAGRPEARDQAQSLLGMRGRLVLAGVCTGAIAIQDFGRFYDREHTAAAFLGYPLEDLRRVAGLLAHHRLDLSASVTRVCPLAEVESAVALLADHASAQVRVVLRP</sequence>
<dbReference type="Pfam" id="PF08240">
    <property type="entry name" value="ADH_N"/>
    <property type="match status" value="1"/>
</dbReference>
<dbReference type="SMART" id="SM00829">
    <property type="entry name" value="PKS_ER"/>
    <property type="match status" value="1"/>
</dbReference>
<dbReference type="InterPro" id="IPR013149">
    <property type="entry name" value="ADH-like_C"/>
</dbReference>
<evidence type="ECO:0000313" key="7">
    <source>
        <dbReference type="EMBL" id="AQZ63420.1"/>
    </source>
</evidence>
<dbReference type="EMBL" id="CP017717">
    <property type="protein sequence ID" value="AQZ63420.1"/>
    <property type="molecule type" value="Genomic_DNA"/>
</dbReference>
<dbReference type="PROSITE" id="PS00059">
    <property type="entry name" value="ADH_ZINC"/>
    <property type="match status" value="1"/>
</dbReference>
<organism evidence="7 8">
    <name type="scientific">[Actinomadura] parvosata subsp. kistnae</name>
    <dbReference type="NCBI Taxonomy" id="1909395"/>
    <lineage>
        <taxon>Bacteria</taxon>
        <taxon>Bacillati</taxon>
        <taxon>Actinomycetota</taxon>
        <taxon>Actinomycetes</taxon>
        <taxon>Streptosporangiales</taxon>
        <taxon>Streptosporangiaceae</taxon>
        <taxon>Nonomuraea</taxon>
    </lineage>
</organism>
<accession>A0A1U9ZZS3</accession>
<dbReference type="OrthoDB" id="4190732at2"/>
<dbReference type="GO" id="GO:0008270">
    <property type="term" value="F:zinc ion binding"/>
    <property type="evidence" value="ECO:0007669"/>
    <property type="project" value="InterPro"/>
</dbReference>
<dbReference type="InterPro" id="IPR020843">
    <property type="entry name" value="ER"/>
</dbReference>
<comment type="cofactor">
    <cofactor evidence="1 5">
        <name>Zn(2+)</name>
        <dbReference type="ChEBI" id="CHEBI:29105"/>
    </cofactor>
</comment>
<dbReference type="InterPro" id="IPR013154">
    <property type="entry name" value="ADH-like_N"/>
</dbReference>
<evidence type="ECO:0000256" key="2">
    <source>
        <dbReference type="ARBA" id="ARBA00022723"/>
    </source>
</evidence>
<dbReference type="SUPFAM" id="SSF51735">
    <property type="entry name" value="NAD(P)-binding Rossmann-fold domains"/>
    <property type="match status" value="1"/>
</dbReference>
<reference evidence="8" key="1">
    <citation type="journal article" date="2017" name="Med. Chem. Commun.">
        <title>Nonomuraea sp. ATCC 55076 harbours the largest actinomycete chromosome to date and the kistamicin biosynthetic gene cluster.</title>
        <authorList>
            <person name="Nazari B."/>
            <person name="Forneris C.C."/>
            <person name="Gibson M.I."/>
            <person name="Moon K."/>
            <person name="Schramma K.R."/>
            <person name="Seyedsayamdost M.R."/>
        </authorList>
    </citation>
    <scope>NUCLEOTIDE SEQUENCE [LARGE SCALE GENOMIC DNA]</scope>
    <source>
        <strain evidence="8">ATCC 55076</strain>
    </source>
</reference>
<name>A0A1U9ZZS3_9ACTN</name>
<evidence type="ECO:0000256" key="4">
    <source>
        <dbReference type="ARBA" id="ARBA00023002"/>
    </source>
</evidence>
<dbReference type="SUPFAM" id="SSF50129">
    <property type="entry name" value="GroES-like"/>
    <property type="match status" value="1"/>
</dbReference>
<dbReference type="Proteomes" id="UP000190797">
    <property type="component" value="Chromosome"/>
</dbReference>
<evidence type="ECO:0000259" key="6">
    <source>
        <dbReference type="SMART" id="SM00829"/>
    </source>
</evidence>
<gene>
    <name evidence="7" type="ORF">BKM31_19875</name>
</gene>
<keyword evidence="3 5" id="KW-0862">Zinc</keyword>
<dbReference type="Gene3D" id="3.90.180.10">
    <property type="entry name" value="Medium-chain alcohol dehydrogenases, catalytic domain"/>
    <property type="match status" value="1"/>
</dbReference>
<evidence type="ECO:0000256" key="1">
    <source>
        <dbReference type="ARBA" id="ARBA00001947"/>
    </source>
</evidence>
<dbReference type="KEGG" id="noa:BKM31_19875"/>
<dbReference type="RefSeq" id="WP_080039599.1">
    <property type="nucleotide sequence ID" value="NZ_CP017717.1"/>
</dbReference>
<dbReference type="STRING" id="1909395.BKM31_19875"/>
<dbReference type="PANTHER" id="PTHR43401">
    <property type="entry name" value="L-THREONINE 3-DEHYDROGENASE"/>
    <property type="match status" value="1"/>
</dbReference>